<reference evidence="2 3" key="1">
    <citation type="submission" date="2016-03" db="EMBL/GenBank/DDBJ databases">
        <title>Cyphomyrmex costatus WGS genome.</title>
        <authorList>
            <person name="Nygaard S."/>
            <person name="Hu H."/>
            <person name="Boomsma J."/>
            <person name="Zhang G."/>
        </authorList>
    </citation>
    <scope>NUCLEOTIDE SEQUENCE [LARGE SCALE GENOMIC DNA]</scope>
    <source>
        <strain evidence="2">MS0001</strain>
        <tissue evidence="2">Whole body</tissue>
    </source>
</reference>
<dbReference type="AlphaFoldDB" id="A0A151IHP5"/>
<feature type="compositionally biased region" description="Basic residues" evidence="1">
    <location>
        <begin position="242"/>
        <end position="256"/>
    </location>
</feature>
<keyword evidence="3" id="KW-1185">Reference proteome</keyword>
<dbReference type="STRING" id="456900.A0A151IHP5"/>
<dbReference type="EMBL" id="KQ977586">
    <property type="protein sequence ID" value="KYN01693.1"/>
    <property type="molecule type" value="Genomic_DNA"/>
</dbReference>
<feature type="non-terminal residue" evidence="2">
    <location>
        <position position="1"/>
    </location>
</feature>
<proteinExistence type="predicted"/>
<dbReference type="PANTHER" id="PTHR34239">
    <property type="entry name" value="APPLE DOMAIN-CONTAINING PROTEIN"/>
    <property type="match status" value="1"/>
</dbReference>
<feature type="region of interest" description="Disordered" evidence="1">
    <location>
        <begin position="194"/>
        <end position="256"/>
    </location>
</feature>
<protein>
    <submittedName>
        <fullName evidence="2">Uncharacterized protein</fullName>
    </submittedName>
</protein>
<accession>A0A151IHP5</accession>
<evidence type="ECO:0000313" key="3">
    <source>
        <dbReference type="Proteomes" id="UP000078542"/>
    </source>
</evidence>
<sequence length="256" mass="28032">GEPSLVNQFFHTQRDSLENLSWDQTMLDFIKSTTRTGLSNEMRTQLLSKFEVKEALLVLGPPKLNKMLLPILKASSTVCKRDGYQALAQSQVAAALNALGMGLSYLTRAEVASCLPEDAKSALSQIAEASQLLADHQYRLSLARRAFIKPALNLLGKSTADLAPIDEWLFGTSFVDEVKDAQACEKVARVLARAPAATSKAPPQSAGKAQLVRKQAASGNSKAPARQSNQPYRRAGAYQSRNRPRRSLSRSRARRH</sequence>
<evidence type="ECO:0000256" key="1">
    <source>
        <dbReference type="SAM" id="MobiDB-lite"/>
    </source>
</evidence>
<feature type="compositionally biased region" description="Polar residues" evidence="1">
    <location>
        <begin position="217"/>
        <end position="231"/>
    </location>
</feature>
<gene>
    <name evidence="2" type="ORF">ALC62_07522</name>
</gene>
<evidence type="ECO:0000313" key="2">
    <source>
        <dbReference type="EMBL" id="KYN01693.1"/>
    </source>
</evidence>
<name>A0A151IHP5_9HYME</name>
<dbReference type="PANTHER" id="PTHR34239:SF2">
    <property type="entry name" value="TRANSPOSABLE ELEMENT P TRANSPOSASE_THAP9 CONSERVED DOMAIN-CONTAINING PROTEIN"/>
    <property type="match status" value="1"/>
</dbReference>
<dbReference type="Proteomes" id="UP000078542">
    <property type="component" value="Unassembled WGS sequence"/>
</dbReference>
<organism evidence="2 3">
    <name type="scientific">Cyphomyrmex costatus</name>
    <dbReference type="NCBI Taxonomy" id="456900"/>
    <lineage>
        <taxon>Eukaryota</taxon>
        <taxon>Metazoa</taxon>
        <taxon>Ecdysozoa</taxon>
        <taxon>Arthropoda</taxon>
        <taxon>Hexapoda</taxon>
        <taxon>Insecta</taxon>
        <taxon>Pterygota</taxon>
        <taxon>Neoptera</taxon>
        <taxon>Endopterygota</taxon>
        <taxon>Hymenoptera</taxon>
        <taxon>Apocrita</taxon>
        <taxon>Aculeata</taxon>
        <taxon>Formicoidea</taxon>
        <taxon>Formicidae</taxon>
        <taxon>Myrmicinae</taxon>
        <taxon>Cyphomyrmex</taxon>
    </lineage>
</organism>